<dbReference type="InterPro" id="IPR025713">
    <property type="entry name" value="MotB-like_N_dom"/>
</dbReference>
<dbReference type="Proteomes" id="UP000542342">
    <property type="component" value="Unassembled WGS sequence"/>
</dbReference>
<evidence type="ECO:0000313" key="5">
    <source>
        <dbReference type="EMBL" id="MBA2226565.1"/>
    </source>
</evidence>
<dbReference type="PANTHER" id="PTHR30329:SF21">
    <property type="entry name" value="LIPOPROTEIN YIAD-RELATED"/>
    <property type="match status" value="1"/>
</dbReference>
<evidence type="ECO:0000313" key="6">
    <source>
        <dbReference type="Proteomes" id="UP000542342"/>
    </source>
</evidence>
<dbReference type="AlphaFoldDB" id="A0A7V8VEH5"/>
<reference evidence="5 6" key="1">
    <citation type="submission" date="2020-07" db="EMBL/GenBank/DDBJ databases">
        <title>Thermogemmata thermophila gen. nov., sp. nov., a novel moderate thermophilic planctomycete from a Kamchatka hot spring.</title>
        <authorList>
            <person name="Elcheninov A.G."/>
            <person name="Podosokorskaya O.A."/>
            <person name="Kovaleva O.L."/>
            <person name="Novikov A."/>
            <person name="Bonch-Osmolovskaya E.A."/>
            <person name="Toshchakov S.V."/>
            <person name="Kublanov I.V."/>
        </authorList>
    </citation>
    <scope>NUCLEOTIDE SEQUENCE [LARGE SCALE GENOMIC DNA]</scope>
    <source>
        <strain evidence="5 6">2918</strain>
    </source>
</reference>
<keyword evidence="3" id="KW-1133">Transmembrane helix</keyword>
<dbReference type="InterPro" id="IPR050330">
    <property type="entry name" value="Bact_OuterMem_StrucFunc"/>
</dbReference>
<feature type="domain" description="Motility protein B-like N-terminal" evidence="4">
    <location>
        <begin position="4"/>
        <end position="47"/>
    </location>
</feature>
<sequence>MAAGKSGGSWKVAYADFVTAMMAFFLVMWIGAQDEKVRQSVANYFIDPSGVSKHAVQSGAAMTIPTYGTIPDEKTLQMDNGRHQYTPSDQMSPATKAIINWIQSDQKRYRYWKAQAQKAREAVASSAPSPAIAKSPDELATQHLAQQLRAEFTGEIPPETPEVYKNLILYSFHEVNWTQIAEDLLRA</sequence>
<feature type="transmembrane region" description="Helical" evidence="3">
    <location>
        <begin position="12"/>
        <end position="32"/>
    </location>
</feature>
<evidence type="ECO:0000259" key="4">
    <source>
        <dbReference type="Pfam" id="PF13677"/>
    </source>
</evidence>
<gene>
    <name evidence="5" type="ORF">H0921_10375</name>
</gene>
<dbReference type="EMBL" id="JACEFB010000006">
    <property type="protein sequence ID" value="MBA2226565.1"/>
    <property type="molecule type" value="Genomic_DNA"/>
</dbReference>
<dbReference type="RefSeq" id="WP_194537996.1">
    <property type="nucleotide sequence ID" value="NZ_JACEFB010000006.1"/>
</dbReference>
<name>A0A7V8VEH5_9BACT</name>
<evidence type="ECO:0000256" key="1">
    <source>
        <dbReference type="ARBA" id="ARBA00004370"/>
    </source>
</evidence>
<proteinExistence type="predicted"/>
<organism evidence="5 6">
    <name type="scientific">Thermogemmata fonticola</name>
    <dbReference type="NCBI Taxonomy" id="2755323"/>
    <lineage>
        <taxon>Bacteria</taxon>
        <taxon>Pseudomonadati</taxon>
        <taxon>Planctomycetota</taxon>
        <taxon>Planctomycetia</taxon>
        <taxon>Gemmatales</taxon>
        <taxon>Gemmataceae</taxon>
        <taxon>Thermogemmata</taxon>
    </lineage>
</organism>
<keyword evidence="2 3" id="KW-0472">Membrane</keyword>
<dbReference type="PANTHER" id="PTHR30329">
    <property type="entry name" value="STATOR ELEMENT OF FLAGELLAR MOTOR COMPLEX"/>
    <property type="match status" value="1"/>
</dbReference>
<dbReference type="Pfam" id="PF13677">
    <property type="entry name" value="MotB_plug"/>
    <property type="match status" value="1"/>
</dbReference>
<evidence type="ECO:0000256" key="2">
    <source>
        <dbReference type="ARBA" id="ARBA00023136"/>
    </source>
</evidence>
<comment type="subcellular location">
    <subcellularLocation>
        <location evidence="1">Membrane</location>
    </subcellularLocation>
</comment>
<evidence type="ECO:0000256" key="3">
    <source>
        <dbReference type="SAM" id="Phobius"/>
    </source>
</evidence>
<dbReference type="GO" id="GO:0016020">
    <property type="term" value="C:membrane"/>
    <property type="evidence" value="ECO:0007669"/>
    <property type="project" value="UniProtKB-SubCell"/>
</dbReference>
<keyword evidence="6" id="KW-1185">Reference proteome</keyword>
<protein>
    <recommendedName>
        <fullName evidence="4">Motility protein B-like N-terminal domain-containing protein</fullName>
    </recommendedName>
</protein>
<keyword evidence="3" id="KW-0812">Transmembrane</keyword>
<accession>A0A7V8VEH5</accession>
<comment type="caution">
    <text evidence="5">The sequence shown here is derived from an EMBL/GenBank/DDBJ whole genome shotgun (WGS) entry which is preliminary data.</text>
</comment>